<keyword evidence="2" id="KW-1133">Transmembrane helix</keyword>
<feature type="compositionally biased region" description="Low complexity" evidence="1">
    <location>
        <begin position="1"/>
        <end position="19"/>
    </location>
</feature>
<evidence type="ECO:0000256" key="2">
    <source>
        <dbReference type="SAM" id="Phobius"/>
    </source>
</evidence>
<dbReference type="HOGENOM" id="CLU_026646_0_0_1"/>
<dbReference type="OrthoDB" id="1708389at2759"/>
<feature type="transmembrane region" description="Helical" evidence="2">
    <location>
        <begin position="378"/>
        <end position="396"/>
    </location>
</feature>
<proteinExistence type="predicted"/>
<dbReference type="STRING" id="1036808.A0A0C3E0A6"/>
<dbReference type="EMBL" id="KN822018">
    <property type="protein sequence ID" value="KIM66210.1"/>
    <property type="molecule type" value="Genomic_DNA"/>
</dbReference>
<keyword evidence="4" id="KW-1185">Reference proteome</keyword>
<sequence>MTNLTPPSERSSSPISFDSRSLEGVELPTSSKEDLSDPVPAEESSTGDQELSEVQLRHLYDEEEVERFMYFFSAYVTEVRLPSASKVQGNVTPPPLPPRPGVTTEPRCTSPIPPLPGRPSDRSLSEHFANFLLPYLPLDGTTPPPFTVKRLILASQRLYLATTPSYQAHLLNLASLALWKNHKRSLLYCAWFWILWYHDLLLAALLCRILWCLLRRRLFPYPSLEELQERRRNAAQARRFGEEIQQRLLISTMGPVELWRLFRHYHKAITRNNVKRSAKGQSQSTPEQTHGEPEQSPGVLDPNGDKTILEYSDDSEEVQELKRDVLHLVDIIADVHERVNNIFMWRRPTVTKRYGILLSIMTVAVLILPTHYIAKLMYFFLGVIYWHVIPVIAALSPADKARVPALFGDAPTDAEYAMDLIGERVASGQDITLHSKRVNHREQVTNASNSNDSAALESRSEEKGGVDWRKWGARIAQGKSLLEDNKPISSISRAVWDKLSSEKQSTTCSSDIEPAHTFPAQHSSSLGLITLTPSEIYFTSLTALRPKLIIPRSQLRGVKKTSHMKGLIISWAPAHGEENEEKFHWVGSRDELFARLLGSDSRRWIRV</sequence>
<feature type="region of interest" description="Disordered" evidence="1">
    <location>
        <begin position="273"/>
        <end position="303"/>
    </location>
</feature>
<feature type="region of interest" description="Disordered" evidence="1">
    <location>
        <begin position="439"/>
        <end position="461"/>
    </location>
</feature>
<dbReference type="AlphaFoldDB" id="A0A0C3E0A6"/>
<gene>
    <name evidence="3" type="ORF">SCLCIDRAFT_1211438</name>
</gene>
<name>A0A0C3E0A6_9AGAM</name>
<evidence type="ECO:0000313" key="4">
    <source>
        <dbReference type="Proteomes" id="UP000053989"/>
    </source>
</evidence>
<feature type="transmembrane region" description="Helical" evidence="2">
    <location>
        <begin position="191"/>
        <end position="214"/>
    </location>
</feature>
<feature type="region of interest" description="Disordered" evidence="1">
    <location>
        <begin position="1"/>
        <end position="53"/>
    </location>
</feature>
<feature type="compositionally biased region" description="Polar residues" evidence="1">
    <location>
        <begin position="279"/>
        <end position="288"/>
    </location>
</feature>
<keyword evidence="2" id="KW-0472">Membrane</keyword>
<organism evidence="3 4">
    <name type="scientific">Scleroderma citrinum Foug A</name>
    <dbReference type="NCBI Taxonomy" id="1036808"/>
    <lineage>
        <taxon>Eukaryota</taxon>
        <taxon>Fungi</taxon>
        <taxon>Dikarya</taxon>
        <taxon>Basidiomycota</taxon>
        <taxon>Agaricomycotina</taxon>
        <taxon>Agaricomycetes</taxon>
        <taxon>Agaricomycetidae</taxon>
        <taxon>Boletales</taxon>
        <taxon>Sclerodermatineae</taxon>
        <taxon>Sclerodermataceae</taxon>
        <taxon>Scleroderma</taxon>
    </lineage>
</organism>
<feature type="compositionally biased region" description="Polar residues" evidence="1">
    <location>
        <begin position="444"/>
        <end position="453"/>
    </location>
</feature>
<feature type="region of interest" description="Disordered" evidence="1">
    <location>
        <begin position="85"/>
        <end position="107"/>
    </location>
</feature>
<dbReference type="Proteomes" id="UP000053989">
    <property type="component" value="Unassembled WGS sequence"/>
</dbReference>
<evidence type="ECO:0000313" key="3">
    <source>
        <dbReference type="EMBL" id="KIM66210.1"/>
    </source>
</evidence>
<keyword evidence="2" id="KW-0812">Transmembrane</keyword>
<evidence type="ECO:0000256" key="1">
    <source>
        <dbReference type="SAM" id="MobiDB-lite"/>
    </source>
</evidence>
<feature type="transmembrane region" description="Helical" evidence="2">
    <location>
        <begin position="354"/>
        <end position="372"/>
    </location>
</feature>
<dbReference type="GO" id="GO:0006915">
    <property type="term" value="P:apoptotic process"/>
    <property type="evidence" value="ECO:0007669"/>
    <property type="project" value="InterPro"/>
</dbReference>
<dbReference type="PANTHER" id="PTHR37402">
    <property type="entry name" value="GRAM DOMAIN-CONTAINING PROTEIN 4"/>
    <property type="match status" value="1"/>
</dbReference>
<reference evidence="3 4" key="1">
    <citation type="submission" date="2014-04" db="EMBL/GenBank/DDBJ databases">
        <authorList>
            <consortium name="DOE Joint Genome Institute"/>
            <person name="Kuo A."/>
            <person name="Kohler A."/>
            <person name="Nagy L.G."/>
            <person name="Floudas D."/>
            <person name="Copeland A."/>
            <person name="Barry K.W."/>
            <person name="Cichocki N."/>
            <person name="Veneault-Fourrey C."/>
            <person name="LaButti K."/>
            <person name="Lindquist E.A."/>
            <person name="Lipzen A."/>
            <person name="Lundell T."/>
            <person name="Morin E."/>
            <person name="Murat C."/>
            <person name="Sun H."/>
            <person name="Tunlid A."/>
            <person name="Henrissat B."/>
            <person name="Grigoriev I.V."/>
            <person name="Hibbett D.S."/>
            <person name="Martin F."/>
            <person name="Nordberg H.P."/>
            <person name="Cantor M.N."/>
            <person name="Hua S.X."/>
        </authorList>
    </citation>
    <scope>NUCLEOTIDE SEQUENCE [LARGE SCALE GENOMIC DNA]</scope>
    <source>
        <strain evidence="3 4">Foug A</strain>
    </source>
</reference>
<dbReference type="InParanoid" id="A0A0C3E0A6"/>
<reference evidence="4" key="2">
    <citation type="submission" date="2015-01" db="EMBL/GenBank/DDBJ databases">
        <title>Evolutionary Origins and Diversification of the Mycorrhizal Mutualists.</title>
        <authorList>
            <consortium name="DOE Joint Genome Institute"/>
            <consortium name="Mycorrhizal Genomics Consortium"/>
            <person name="Kohler A."/>
            <person name="Kuo A."/>
            <person name="Nagy L.G."/>
            <person name="Floudas D."/>
            <person name="Copeland A."/>
            <person name="Barry K.W."/>
            <person name="Cichocki N."/>
            <person name="Veneault-Fourrey C."/>
            <person name="LaButti K."/>
            <person name="Lindquist E.A."/>
            <person name="Lipzen A."/>
            <person name="Lundell T."/>
            <person name="Morin E."/>
            <person name="Murat C."/>
            <person name="Riley R."/>
            <person name="Ohm R."/>
            <person name="Sun H."/>
            <person name="Tunlid A."/>
            <person name="Henrissat B."/>
            <person name="Grigoriev I.V."/>
            <person name="Hibbett D.S."/>
            <person name="Martin F."/>
        </authorList>
    </citation>
    <scope>NUCLEOTIDE SEQUENCE [LARGE SCALE GENOMIC DNA]</scope>
    <source>
        <strain evidence="4">Foug A</strain>
    </source>
</reference>
<accession>A0A0C3E0A6</accession>
<protein>
    <submittedName>
        <fullName evidence="3">Uncharacterized protein</fullName>
    </submittedName>
</protein>
<dbReference type="InterPro" id="IPR037847">
    <property type="entry name" value="GRAMDC4"/>
</dbReference>
<dbReference type="PANTHER" id="PTHR37402:SF1">
    <property type="entry name" value="GRAM DOMAIN-CONTAINING PROTEIN 4"/>
    <property type="match status" value="1"/>
</dbReference>